<gene>
    <name evidence="1" type="ORF">O3303_06220</name>
</gene>
<evidence type="ECO:0000313" key="2">
    <source>
        <dbReference type="Proteomes" id="UP001211005"/>
    </source>
</evidence>
<dbReference type="RefSeq" id="WP_269561199.1">
    <property type="nucleotide sequence ID" value="NZ_CP114767.1"/>
</dbReference>
<name>A0ABY7LWN4_9BACT</name>
<keyword evidence="2" id="KW-1185">Reference proteome</keyword>
<dbReference type="EMBL" id="CP114767">
    <property type="protein sequence ID" value="WBA43155.1"/>
    <property type="molecule type" value="Genomic_DNA"/>
</dbReference>
<dbReference type="InterPro" id="IPR006944">
    <property type="entry name" value="Phage/GTA_portal"/>
</dbReference>
<reference evidence="1 2" key="1">
    <citation type="submission" date="2022-12" db="EMBL/GenBank/DDBJ databases">
        <title>Hymenobacter canadensis sp. nov. isolated from lake water of the Cambridge Bay, Canada.</title>
        <authorList>
            <person name="Kim W.H."/>
            <person name="Lee Y.M."/>
        </authorList>
    </citation>
    <scope>NUCLEOTIDE SEQUENCE [LARGE SCALE GENOMIC DNA]</scope>
    <source>
        <strain evidence="1 2">PAMC 29467</strain>
    </source>
</reference>
<sequence length="417" mass="45740">MPILSSIKNFFYAPEAPAVATETKVITGVDAIGRVTPFYSSSFGGDSFTARTDVNAVFYTILNAIQTAAKKVQWSVYKLEKDENAAKIPQHPLAEVIYRPNPNQSWTQFVETFIGRYLTRGNVFIYALRAESGLNKGHIQRLYIMPDTVEIVAENGWLGGIISYRVPNGSGYTEFAPEDVLHVKKFSSCDGLYGLSPISAMALPLKGIEQSLKQKIRILGQGGPATVYWTESSDNENVEPLTLEQEMQLNSRIVGGKSSYVTQKLDSTTIGLSPADLEILENIAADGGMVADALAYPSLLLSGSKSNTYSNYSEAQRALYENCVIPLLNELRDGLNQKWGSAYKDKAYIDFTTEKVAVLQPNTAELIKSAQSADFLTVNEKRKLSGFERLELNGDVFLLSAAVQVNEKLEADEPIGG</sequence>
<dbReference type="Proteomes" id="UP001211005">
    <property type="component" value="Chromosome"/>
</dbReference>
<dbReference type="Pfam" id="PF04860">
    <property type="entry name" value="Phage_portal"/>
    <property type="match status" value="1"/>
</dbReference>
<organism evidence="1 2">
    <name type="scientific">Hymenobacter canadensis</name>
    <dbReference type="NCBI Taxonomy" id="2999067"/>
    <lineage>
        <taxon>Bacteria</taxon>
        <taxon>Pseudomonadati</taxon>
        <taxon>Bacteroidota</taxon>
        <taxon>Cytophagia</taxon>
        <taxon>Cytophagales</taxon>
        <taxon>Hymenobacteraceae</taxon>
        <taxon>Hymenobacter</taxon>
    </lineage>
</organism>
<proteinExistence type="predicted"/>
<protein>
    <submittedName>
        <fullName evidence="1">Phage portal protein</fullName>
    </submittedName>
</protein>
<accession>A0ABY7LWN4</accession>
<evidence type="ECO:0000313" key="1">
    <source>
        <dbReference type="EMBL" id="WBA43155.1"/>
    </source>
</evidence>